<evidence type="ECO:0000313" key="1">
    <source>
        <dbReference type="EMBL" id="KAK8861262.1"/>
    </source>
</evidence>
<dbReference type="KEGG" id="kne:92179340"/>
<dbReference type="CDD" id="cd02537">
    <property type="entry name" value="GT8_Glycogenin"/>
    <property type="match status" value="1"/>
</dbReference>
<dbReference type="Proteomes" id="UP001388673">
    <property type="component" value="Unassembled WGS sequence"/>
</dbReference>
<evidence type="ECO:0008006" key="3">
    <source>
        <dbReference type="Google" id="ProtNLM"/>
    </source>
</evidence>
<sequence>MVSSSARSPPSSKYAYATLVTSTSYLPGAILLAHSLHQHSPHPLLLLYTPKSIPEAIITALLTEVKRSNIILTPVDALLPKFDTPQTLIAERFADTWTKLRVFELYDLGYEKICFLDADMLVFRDPGRLFELPLSEDGLLANGACVCNLDDDSWAPKEWKKENCIFTGEQHPDCLENPRSVESTDGRQETYRLLNSGMFVFRPSERQWSTMLGVFNDNPDRLKTYQFPDQDFLADFYDGKWTNVGWRYNAIKTMRYWHPDMWRDHEVVVLHYIVDKPWAKKVGEDGVAGYLGKDGVTHTWWWKAYADWEEERRKEGETEVLEEISKYAAH</sequence>
<dbReference type="GO" id="GO:0016757">
    <property type="term" value="F:glycosyltransferase activity"/>
    <property type="evidence" value="ECO:0007669"/>
    <property type="project" value="InterPro"/>
</dbReference>
<dbReference type="PANTHER" id="PTHR11183">
    <property type="entry name" value="GLYCOGENIN SUBFAMILY MEMBER"/>
    <property type="match status" value="1"/>
</dbReference>
<accession>A0AAW0YQ61</accession>
<gene>
    <name evidence="1" type="ORF">IAR55_002081</name>
</gene>
<comment type="caution">
    <text evidence="1">The sequence shown here is derived from an EMBL/GenBank/DDBJ whole genome shotgun (WGS) entry which is preliminary data.</text>
</comment>
<evidence type="ECO:0000313" key="2">
    <source>
        <dbReference type="Proteomes" id="UP001388673"/>
    </source>
</evidence>
<proteinExistence type="predicted"/>
<dbReference type="GeneID" id="92179340"/>
<dbReference type="Gene3D" id="3.90.550.10">
    <property type="entry name" value="Spore Coat Polysaccharide Biosynthesis Protein SpsA, Chain A"/>
    <property type="match status" value="1"/>
</dbReference>
<dbReference type="InterPro" id="IPR050587">
    <property type="entry name" value="GNT1/Glycosyltrans_8"/>
</dbReference>
<dbReference type="SUPFAM" id="SSF53448">
    <property type="entry name" value="Nucleotide-diphospho-sugar transferases"/>
    <property type="match status" value="1"/>
</dbReference>
<dbReference type="InterPro" id="IPR029044">
    <property type="entry name" value="Nucleotide-diphossugar_trans"/>
</dbReference>
<organism evidence="1 2">
    <name type="scientific">Kwoniella newhampshirensis</name>
    <dbReference type="NCBI Taxonomy" id="1651941"/>
    <lineage>
        <taxon>Eukaryota</taxon>
        <taxon>Fungi</taxon>
        <taxon>Dikarya</taxon>
        <taxon>Basidiomycota</taxon>
        <taxon>Agaricomycotina</taxon>
        <taxon>Tremellomycetes</taxon>
        <taxon>Tremellales</taxon>
        <taxon>Cryptococcaceae</taxon>
        <taxon>Kwoniella</taxon>
    </lineage>
</organism>
<dbReference type="RefSeq" id="XP_066803887.1">
    <property type="nucleotide sequence ID" value="XM_066945198.1"/>
</dbReference>
<name>A0AAW0YQ61_9TREE</name>
<dbReference type="AlphaFoldDB" id="A0AAW0YQ61"/>
<dbReference type="InterPro" id="IPR002495">
    <property type="entry name" value="Glyco_trans_8"/>
</dbReference>
<keyword evidence="2" id="KW-1185">Reference proteome</keyword>
<dbReference type="Pfam" id="PF01501">
    <property type="entry name" value="Glyco_transf_8"/>
    <property type="match status" value="1"/>
</dbReference>
<protein>
    <recommendedName>
        <fullName evidence="3">Galactinol synthase</fullName>
    </recommendedName>
</protein>
<reference evidence="1 2" key="1">
    <citation type="journal article" date="2024" name="bioRxiv">
        <title>Comparative genomics of Cryptococcus and Kwoniella reveals pathogenesis evolution and contrasting karyotype dynamics via intercentromeric recombination or chromosome fusion.</title>
        <authorList>
            <person name="Coelho M.A."/>
            <person name="David-Palma M."/>
            <person name="Shea T."/>
            <person name="Bowers K."/>
            <person name="McGinley-Smith S."/>
            <person name="Mohammad A.W."/>
            <person name="Gnirke A."/>
            <person name="Yurkov A.M."/>
            <person name="Nowrousian M."/>
            <person name="Sun S."/>
            <person name="Cuomo C.A."/>
            <person name="Heitman J."/>
        </authorList>
    </citation>
    <scope>NUCLEOTIDE SEQUENCE [LARGE SCALE GENOMIC DNA]</scope>
    <source>
        <strain evidence="1 2">CBS 13917</strain>
    </source>
</reference>
<dbReference type="EMBL" id="JBCAWK010000004">
    <property type="protein sequence ID" value="KAK8861262.1"/>
    <property type="molecule type" value="Genomic_DNA"/>
</dbReference>